<name>F0WIE0_9STRA</name>
<feature type="compositionally biased region" description="Polar residues" evidence="1">
    <location>
        <begin position="10"/>
        <end position="22"/>
    </location>
</feature>
<gene>
    <name evidence="2" type="primary">AlNc14C109G6341</name>
    <name evidence="2" type="ORF">ALNC14_071640</name>
</gene>
<evidence type="ECO:0000256" key="1">
    <source>
        <dbReference type="SAM" id="MobiDB-lite"/>
    </source>
</evidence>
<feature type="region of interest" description="Disordered" evidence="1">
    <location>
        <begin position="1"/>
        <end position="22"/>
    </location>
</feature>
<protein>
    <submittedName>
        <fullName evidence="2">AlNc14C109G6341 protein</fullName>
    </submittedName>
</protein>
<reference evidence="2" key="2">
    <citation type="submission" date="2011-02" db="EMBL/GenBank/DDBJ databases">
        <authorList>
            <person name="MacLean D."/>
        </authorList>
    </citation>
    <scope>NUCLEOTIDE SEQUENCE</scope>
</reference>
<dbReference type="EMBL" id="FR824154">
    <property type="protein sequence ID" value="CCA21021.1"/>
    <property type="molecule type" value="Genomic_DNA"/>
</dbReference>
<proteinExistence type="predicted"/>
<organism evidence="2">
    <name type="scientific">Albugo laibachii Nc14</name>
    <dbReference type="NCBI Taxonomy" id="890382"/>
    <lineage>
        <taxon>Eukaryota</taxon>
        <taxon>Sar</taxon>
        <taxon>Stramenopiles</taxon>
        <taxon>Oomycota</taxon>
        <taxon>Peronosporomycetes</taxon>
        <taxon>Albuginales</taxon>
        <taxon>Albuginaceae</taxon>
        <taxon>Albugo</taxon>
    </lineage>
</organism>
<sequence>MKQETKKSDTSLQEDSTEQTSENVAVVMHSELEGETELVTSSNALLYKEVLLISLERAYVWLTNAPKSAQVLDQCRSECTNLGTEQSIPREAATPANKPELIDIDDWQMLQPSSSAKVESIFCEDSTANECVDDAKTTADHPQSPIADFMSKLLSSNEGDGVSVRDNGRRASVLGKHLRSDELSNELVMYGTKGKRNLRKKREFKNLKTSAWEIIKLRNNPSIGSF</sequence>
<reference evidence="2" key="1">
    <citation type="journal article" date="2011" name="PLoS Biol.">
        <title>Gene gain and loss during evolution of obligate parasitism in the white rust pathogen of Arabidopsis thaliana.</title>
        <authorList>
            <person name="Kemen E."/>
            <person name="Gardiner A."/>
            <person name="Schultz-Larsen T."/>
            <person name="Kemen A.C."/>
            <person name="Balmuth A.L."/>
            <person name="Robert-Seilaniantz A."/>
            <person name="Bailey K."/>
            <person name="Holub E."/>
            <person name="Studholme D.J."/>
            <person name="Maclean D."/>
            <person name="Jones J.D."/>
        </authorList>
    </citation>
    <scope>NUCLEOTIDE SEQUENCE</scope>
</reference>
<evidence type="ECO:0000313" key="2">
    <source>
        <dbReference type="EMBL" id="CCA21021.1"/>
    </source>
</evidence>
<dbReference type="AlphaFoldDB" id="F0WIE0"/>
<accession>F0WIE0</accession>
<dbReference type="HOGENOM" id="CLU_1226694_0_0_1"/>